<accession>A0AAV2TDB8</accession>
<sequence length="189" mass="20975">MDSSTRLGNFEPEGIDLTLTWEDVLAELDADIRGELEAVKLLEEERSPLWPPILQHITGYKESDLVPLAVRYHAIAMRLIAEVARGSVLASRKESSAVRVSKTCDAATCIEEDEDDPDPSGQSGQRCLSPGGHYLRRQSVTKYCSDAFLNVADAYPQLAFENFVPHFPSVQCPDLCSCFVCVNLIRRTT</sequence>
<dbReference type="AlphaFoldDB" id="A0AAV2TDB8"/>
<reference evidence="1" key="1">
    <citation type="submission" date="2024-06" db="EMBL/GenBank/DDBJ databases">
        <authorList>
            <person name="Liu X."/>
            <person name="Lenzi L."/>
            <person name="Haldenby T S."/>
            <person name="Uol C."/>
        </authorList>
    </citation>
    <scope>NUCLEOTIDE SEQUENCE</scope>
</reference>
<proteinExistence type="predicted"/>
<gene>
    <name evidence="1" type="ORF">CDAUBV1_LOCUS9602</name>
</gene>
<protein>
    <submittedName>
        <fullName evidence="1">Uncharacterized protein</fullName>
    </submittedName>
</protein>
<dbReference type="EMBL" id="CAXLJL010000267">
    <property type="protein sequence ID" value="CAL5135462.1"/>
    <property type="molecule type" value="Genomic_DNA"/>
</dbReference>
<dbReference type="Proteomes" id="UP001497525">
    <property type="component" value="Unassembled WGS sequence"/>
</dbReference>
<organism evidence="1 2">
    <name type="scientific">Calicophoron daubneyi</name>
    <name type="common">Rumen fluke</name>
    <name type="synonym">Paramphistomum daubneyi</name>
    <dbReference type="NCBI Taxonomy" id="300641"/>
    <lineage>
        <taxon>Eukaryota</taxon>
        <taxon>Metazoa</taxon>
        <taxon>Spiralia</taxon>
        <taxon>Lophotrochozoa</taxon>
        <taxon>Platyhelminthes</taxon>
        <taxon>Trematoda</taxon>
        <taxon>Digenea</taxon>
        <taxon>Plagiorchiida</taxon>
        <taxon>Pronocephalata</taxon>
        <taxon>Paramphistomoidea</taxon>
        <taxon>Paramphistomidae</taxon>
        <taxon>Calicophoron</taxon>
    </lineage>
</organism>
<name>A0AAV2TDB8_CALDB</name>
<comment type="caution">
    <text evidence="1">The sequence shown here is derived from an EMBL/GenBank/DDBJ whole genome shotgun (WGS) entry which is preliminary data.</text>
</comment>
<evidence type="ECO:0000313" key="1">
    <source>
        <dbReference type="EMBL" id="CAL5135462.1"/>
    </source>
</evidence>
<evidence type="ECO:0000313" key="2">
    <source>
        <dbReference type="Proteomes" id="UP001497525"/>
    </source>
</evidence>